<keyword evidence="5" id="KW-1185">Reference proteome</keyword>
<evidence type="ECO:0000256" key="1">
    <source>
        <dbReference type="PIRSR" id="PIRSR000390-1"/>
    </source>
</evidence>
<proteinExistence type="inferred from homology"/>
<dbReference type="RefSeq" id="WP_206707708.1">
    <property type="nucleotide sequence ID" value="NZ_CP059066.1"/>
</dbReference>
<protein>
    <submittedName>
        <fullName evidence="4">UDP-4-amino-4-deoxy-L-arabinose--oxoglutarate aminotransferase</fullName>
        <ecNumber evidence="4">2.6.1.87</ecNumber>
    </submittedName>
</protein>
<dbReference type="NCBIfam" id="TIGR03588">
    <property type="entry name" value="PseC"/>
    <property type="match status" value="1"/>
</dbReference>
<dbReference type="PANTHER" id="PTHR30244:SF34">
    <property type="entry name" value="DTDP-4-AMINO-4,6-DIDEOXYGALACTOSE TRANSAMINASE"/>
    <property type="match status" value="1"/>
</dbReference>
<dbReference type="Proteomes" id="UP000662904">
    <property type="component" value="Chromosome"/>
</dbReference>
<dbReference type="SUPFAM" id="SSF53383">
    <property type="entry name" value="PLP-dependent transferases"/>
    <property type="match status" value="1"/>
</dbReference>
<dbReference type="InterPro" id="IPR015424">
    <property type="entry name" value="PyrdxlP-dep_Trfase"/>
</dbReference>
<evidence type="ECO:0000256" key="2">
    <source>
        <dbReference type="PIRSR" id="PIRSR000390-2"/>
    </source>
</evidence>
<sequence length="398" mass="45028">MSDILAINGGRPVRDKYLPYGQHWIDEEDIEAVADVLKSDYLTTGPKARELEEKIAEYVGAKYAVVVASGTAALHAACFAAGIKEGDEVITTPITFAASANCVLYQGGIPVFADIDPKTYNIDTNQIEKKITKKTKAIIPVDFTGQAVDLDGILQIAEYYNLIVIEDAAHAIGTEYKGKKIGAISHMTEFSLHPVKHITTGEGGIITTNNGEYQKKLSLFRTHGITRDKELLTNKKEGSWYYEQIELGYNYRITDIQCALGISQLKKIDSFIKKRREIAETYNRYLSQIDGIIIPYQEPYSNSSWHLYIIQIELEKFKAGRKEIFEALKAENIGVNVHYIPVYYHPYYQKLGYKKGLCPNAEKLYERIITLPLFPKMNNKDIEDVVKAIEKVLGYYRK</sequence>
<dbReference type="KEGG" id="kme:H0A61_02805"/>
<dbReference type="CDD" id="cd00616">
    <property type="entry name" value="AHBA_syn"/>
    <property type="match status" value="1"/>
</dbReference>
<dbReference type="Pfam" id="PF01041">
    <property type="entry name" value="DegT_DnrJ_EryC1"/>
    <property type="match status" value="1"/>
</dbReference>
<evidence type="ECO:0000313" key="5">
    <source>
        <dbReference type="Proteomes" id="UP000662904"/>
    </source>
</evidence>
<dbReference type="PIRSF" id="PIRSF000390">
    <property type="entry name" value="PLP_StrS"/>
    <property type="match status" value="1"/>
</dbReference>
<accession>A0A8A0RS89</accession>
<reference evidence="4" key="1">
    <citation type="submission" date="2020-07" db="EMBL/GenBank/DDBJ databases">
        <title>Koleobacter methoxysyntrophicus gen. nov., sp. nov., a novel anaerobic bacterium isolated from deep subsurface oil field and proposal of Koleobacterales ord. nov. in the phylum Firmicutes.</title>
        <authorList>
            <person name="Sakamoto S."/>
            <person name="Tamaki H."/>
        </authorList>
    </citation>
    <scope>NUCLEOTIDE SEQUENCE</scope>
    <source>
        <strain evidence="4">NRmbB1</strain>
    </source>
</reference>
<keyword evidence="4" id="KW-0032">Aminotransferase</keyword>
<gene>
    <name evidence="4" type="primary">arnB</name>
    <name evidence="4" type="ORF">H0A61_02805</name>
</gene>
<name>A0A8A0RS89_9FIRM</name>
<keyword evidence="4" id="KW-0808">Transferase</keyword>
<evidence type="ECO:0000313" key="4">
    <source>
        <dbReference type="EMBL" id="QSQ10400.1"/>
    </source>
</evidence>
<evidence type="ECO:0000256" key="3">
    <source>
        <dbReference type="RuleBase" id="RU004508"/>
    </source>
</evidence>
<dbReference type="EMBL" id="CP059066">
    <property type="protein sequence ID" value="QSQ10400.1"/>
    <property type="molecule type" value="Genomic_DNA"/>
</dbReference>
<dbReference type="InterPro" id="IPR000653">
    <property type="entry name" value="DegT/StrS_aminotransferase"/>
</dbReference>
<dbReference type="InterPro" id="IPR015421">
    <property type="entry name" value="PyrdxlP-dep_Trfase_major"/>
</dbReference>
<keyword evidence="2 3" id="KW-0663">Pyridoxal phosphate</keyword>
<dbReference type="Gene3D" id="3.40.640.10">
    <property type="entry name" value="Type I PLP-dependent aspartate aminotransferase-like (Major domain)"/>
    <property type="match status" value="1"/>
</dbReference>
<comment type="similarity">
    <text evidence="3">Belongs to the DegT/DnrJ/EryC1 family.</text>
</comment>
<dbReference type="AlphaFoldDB" id="A0A8A0RS89"/>
<dbReference type="InterPro" id="IPR015422">
    <property type="entry name" value="PyrdxlP-dep_Trfase_small"/>
</dbReference>
<feature type="modified residue" description="N6-(pyridoxal phosphate)lysine" evidence="2">
    <location>
        <position position="196"/>
    </location>
</feature>
<dbReference type="GO" id="GO:0030170">
    <property type="term" value="F:pyridoxal phosphate binding"/>
    <property type="evidence" value="ECO:0007669"/>
    <property type="project" value="TreeGrafter"/>
</dbReference>
<feature type="active site" description="Proton acceptor" evidence="1">
    <location>
        <position position="196"/>
    </location>
</feature>
<dbReference type="EC" id="2.6.1.87" evidence="4"/>
<dbReference type="Gene3D" id="3.90.1150.10">
    <property type="entry name" value="Aspartate Aminotransferase, domain 1"/>
    <property type="match status" value="1"/>
</dbReference>
<dbReference type="PANTHER" id="PTHR30244">
    <property type="entry name" value="TRANSAMINASE"/>
    <property type="match status" value="1"/>
</dbReference>
<dbReference type="GO" id="GO:0000271">
    <property type="term" value="P:polysaccharide biosynthetic process"/>
    <property type="evidence" value="ECO:0007669"/>
    <property type="project" value="TreeGrafter"/>
</dbReference>
<organism evidence="4 5">
    <name type="scientific">Koleobacter methoxysyntrophicus</name>
    <dbReference type="NCBI Taxonomy" id="2751313"/>
    <lineage>
        <taxon>Bacteria</taxon>
        <taxon>Bacillati</taxon>
        <taxon>Bacillota</taxon>
        <taxon>Clostridia</taxon>
        <taxon>Koleobacterales</taxon>
        <taxon>Koleobacteraceae</taxon>
        <taxon>Koleobacter</taxon>
    </lineage>
</organism>
<dbReference type="GO" id="GO:0099620">
    <property type="term" value="F:UDP-4-amino-4-deoxy-L-arabinose aminotransferase"/>
    <property type="evidence" value="ECO:0007669"/>
    <property type="project" value="UniProtKB-EC"/>
</dbReference>
<dbReference type="InterPro" id="IPR020026">
    <property type="entry name" value="PseC"/>
</dbReference>